<dbReference type="PROSITE" id="PS00156">
    <property type="entry name" value="OMPDECASE"/>
    <property type="match status" value="1"/>
</dbReference>
<evidence type="ECO:0000256" key="4">
    <source>
        <dbReference type="ARBA" id="ARBA00021923"/>
    </source>
</evidence>
<comment type="pathway">
    <text evidence="1 10">Pyrimidine metabolism; UMP biosynthesis via de novo pathway; UMP from orotate: step 2/2.</text>
</comment>
<dbReference type="SUPFAM" id="SSF51366">
    <property type="entry name" value="Ribulose-phoshate binding barrel"/>
    <property type="match status" value="1"/>
</dbReference>
<gene>
    <name evidence="12" type="ORF">AK830_g4422</name>
</gene>
<dbReference type="OrthoDB" id="10263753at2759"/>
<dbReference type="InterPro" id="IPR018089">
    <property type="entry name" value="OMPdecase_AS"/>
</dbReference>
<feature type="active site" description="For OMPdecase activity" evidence="8">
    <location>
        <position position="98"/>
    </location>
</feature>
<dbReference type="PANTHER" id="PTHR32119:SF2">
    <property type="entry name" value="OROTIDINE 5'-PHOSPHATE DECARBOXYLASE"/>
    <property type="match status" value="1"/>
</dbReference>
<evidence type="ECO:0000256" key="7">
    <source>
        <dbReference type="ARBA" id="ARBA00023239"/>
    </source>
</evidence>
<keyword evidence="5 10" id="KW-0210">Decarboxylase</keyword>
<dbReference type="InterPro" id="IPR013785">
    <property type="entry name" value="Aldolase_TIM"/>
</dbReference>
<comment type="similarity">
    <text evidence="2 10">Belongs to the OMP decarboxylase family.</text>
</comment>
<dbReference type="EMBL" id="LKCW01000053">
    <property type="protein sequence ID" value="KPM42117.1"/>
    <property type="molecule type" value="Genomic_DNA"/>
</dbReference>
<feature type="binding site" evidence="9">
    <location>
        <position position="159"/>
    </location>
    <ligand>
        <name>substrate</name>
    </ligand>
</feature>
<evidence type="ECO:0000313" key="13">
    <source>
        <dbReference type="Proteomes" id="UP000050424"/>
    </source>
</evidence>
<proteinExistence type="inferred from homology"/>
<dbReference type="CDD" id="cd04725">
    <property type="entry name" value="OMP_decarboxylase_like"/>
    <property type="match status" value="1"/>
</dbReference>
<evidence type="ECO:0000259" key="11">
    <source>
        <dbReference type="SMART" id="SM00934"/>
    </source>
</evidence>
<dbReference type="Pfam" id="PF00215">
    <property type="entry name" value="OMPdecase"/>
    <property type="match status" value="1"/>
</dbReference>
<comment type="catalytic activity">
    <reaction evidence="10">
        <text>orotidine 5'-phosphate + H(+) = UMP + CO2</text>
        <dbReference type="Rhea" id="RHEA:11596"/>
        <dbReference type="ChEBI" id="CHEBI:15378"/>
        <dbReference type="ChEBI" id="CHEBI:16526"/>
        <dbReference type="ChEBI" id="CHEBI:57538"/>
        <dbReference type="ChEBI" id="CHEBI:57865"/>
        <dbReference type="EC" id="4.1.1.23"/>
    </reaction>
</comment>
<dbReference type="NCBIfam" id="TIGR01740">
    <property type="entry name" value="pyrF"/>
    <property type="match status" value="1"/>
</dbReference>
<evidence type="ECO:0000256" key="2">
    <source>
        <dbReference type="ARBA" id="ARBA00011018"/>
    </source>
</evidence>
<keyword evidence="13" id="KW-1185">Reference proteome</keyword>
<dbReference type="FunFam" id="3.20.20.70:FF:000114">
    <property type="entry name" value="Decarboxylase,orotidine phosphate"/>
    <property type="match status" value="1"/>
</dbReference>
<dbReference type="InterPro" id="IPR011060">
    <property type="entry name" value="RibuloseP-bd_barrel"/>
</dbReference>
<dbReference type="AlphaFoldDB" id="A0A0P7B6F4"/>
<dbReference type="GO" id="GO:0044205">
    <property type="term" value="P:'de novo' UMP biosynthetic process"/>
    <property type="evidence" value="ECO:0007669"/>
    <property type="project" value="UniProtKB-UniPathway"/>
</dbReference>
<feature type="domain" description="Orotidine 5'-phosphate decarboxylase" evidence="11">
    <location>
        <begin position="34"/>
        <end position="262"/>
    </location>
</feature>
<evidence type="ECO:0000256" key="10">
    <source>
        <dbReference type="RuleBase" id="RU000512"/>
    </source>
</evidence>
<evidence type="ECO:0000256" key="1">
    <source>
        <dbReference type="ARBA" id="ARBA00004861"/>
    </source>
</evidence>
<feature type="binding site" evidence="9">
    <location>
        <position position="227"/>
    </location>
    <ligand>
        <name>substrate</name>
    </ligand>
</feature>
<feature type="active site" description="For OMPdecase activity" evidence="8">
    <location>
        <position position="93"/>
    </location>
</feature>
<sequence length="282" mass="30617">MTSKSSLPYSVRAELRPNPVARKLFLIAEEKKSNLIVSADFNNTNELLECADSLVPYIAVFKTHIDIVSDFGEATVIGLKTLAAKHNFLIFEDRKFVDIGNTAQKQYHGGALRISEWADIVNLSILGGEGVVQALAQTISSDSFPYHHQRALLILAEMTTSGSIATGRYTELCVEVARKYGGAVMGFVATRSLEAEGQKAQRGKADEDFVVFTTGVSRDQKGDSLGQQYQTPAAAIKGGSDFIIAGRGIYASDDPVATAKVYQQEGWLAYQERVGVVDSNQV</sequence>
<feature type="binding site" evidence="9">
    <location>
        <position position="62"/>
    </location>
    <ligand>
        <name>substrate</name>
    </ligand>
</feature>
<protein>
    <recommendedName>
        <fullName evidence="4 10">Orotidine 5'-phosphate decarboxylase</fullName>
        <ecNumber evidence="3 10">4.1.1.23</ecNumber>
    </recommendedName>
</protein>
<dbReference type="PANTHER" id="PTHR32119">
    <property type="entry name" value="OROTIDINE 5'-PHOSPHATE DECARBOXYLASE"/>
    <property type="match status" value="1"/>
</dbReference>
<evidence type="ECO:0000313" key="12">
    <source>
        <dbReference type="EMBL" id="KPM42117.1"/>
    </source>
</evidence>
<dbReference type="GO" id="GO:0006207">
    <property type="term" value="P:'de novo' pyrimidine nucleobase biosynthetic process"/>
    <property type="evidence" value="ECO:0007669"/>
    <property type="project" value="InterPro"/>
</dbReference>
<dbReference type="GO" id="GO:0004590">
    <property type="term" value="F:orotidine-5'-phosphate decarboxylase activity"/>
    <property type="evidence" value="ECO:0007669"/>
    <property type="project" value="UniProtKB-EC"/>
</dbReference>
<accession>A0A0P7B6F4</accession>
<reference evidence="12 13" key="1">
    <citation type="submission" date="2015-09" db="EMBL/GenBank/DDBJ databases">
        <title>Draft genome of a European isolate of the apple canker pathogen Neonectria ditissima.</title>
        <authorList>
            <person name="Gomez-Cortecero A."/>
            <person name="Harrison R.J."/>
            <person name="Armitage A.D."/>
        </authorList>
    </citation>
    <scope>NUCLEOTIDE SEQUENCE [LARGE SCALE GENOMIC DNA]</scope>
    <source>
        <strain evidence="12 13">R09/05</strain>
    </source>
</reference>
<dbReference type="UniPathway" id="UPA00070">
    <property type="reaction ID" value="UER00120"/>
</dbReference>
<name>A0A0P7B6F4_9HYPO</name>
<evidence type="ECO:0000256" key="9">
    <source>
        <dbReference type="PIRSR" id="PIRSR614732-2"/>
    </source>
</evidence>
<keyword evidence="6 10" id="KW-0665">Pyrimidine biosynthesis</keyword>
<dbReference type="InterPro" id="IPR001754">
    <property type="entry name" value="OMPdeCOase_dom"/>
</dbReference>
<feature type="binding site" evidence="9">
    <location>
        <position position="247"/>
    </location>
    <ligand>
        <name>substrate</name>
    </ligand>
</feature>
<keyword evidence="7 10" id="KW-0456">Lyase</keyword>
<evidence type="ECO:0000256" key="3">
    <source>
        <dbReference type="ARBA" id="ARBA00012321"/>
    </source>
</evidence>
<evidence type="ECO:0000256" key="5">
    <source>
        <dbReference type="ARBA" id="ARBA00022793"/>
    </source>
</evidence>
<feature type="active site" description="For OMPdecase activity" evidence="8">
    <location>
        <position position="95"/>
    </location>
</feature>
<dbReference type="Gene3D" id="3.20.20.70">
    <property type="entry name" value="Aldolase class I"/>
    <property type="match status" value="1"/>
</dbReference>
<organism evidence="12 13">
    <name type="scientific">Neonectria ditissima</name>
    <dbReference type="NCBI Taxonomy" id="78410"/>
    <lineage>
        <taxon>Eukaryota</taxon>
        <taxon>Fungi</taxon>
        <taxon>Dikarya</taxon>
        <taxon>Ascomycota</taxon>
        <taxon>Pezizomycotina</taxon>
        <taxon>Sordariomycetes</taxon>
        <taxon>Hypocreomycetidae</taxon>
        <taxon>Hypocreales</taxon>
        <taxon>Nectriaceae</taxon>
        <taxon>Neonectria</taxon>
    </lineage>
</organism>
<dbReference type="GO" id="GO:0005829">
    <property type="term" value="C:cytosol"/>
    <property type="evidence" value="ECO:0007669"/>
    <property type="project" value="TreeGrafter"/>
</dbReference>
<dbReference type="InterPro" id="IPR014732">
    <property type="entry name" value="OMPdecase"/>
</dbReference>
<dbReference type="SMART" id="SM00934">
    <property type="entry name" value="OMPdecase"/>
    <property type="match status" value="1"/>
</dbReference>
<feature type="binding site" evidence="9">
    <location>
        <position position="246"/>
    </location>
    <ligand>
        <name>substrate</name>
    </ligand>
</feature>
<dbReference type="EC" id="4.1.1.23" evidence="3 10"/>
<evidence type="ECO:0000256" key="8">
    <source>
        <dbReference type="PIRSR" id="PIRSR614732-1"/>
    </source>
</evidence>
<evidence type="ECO:0000256" key="6">
    <source>
        <dbReference type="ARBA" id="ARBA00022975"/>
    </source>
</evidence>
<dbReference type="Proteomes" id="UP000050424">
    <property type="component" value="Unassembled WGS sequence"/>
</dbReference>
<feature type="binding site" evidence="9">
    <location>
        <position position="40"/>
    </location>
    <ligand>
        <name>substrate</name>
    </ligand>
</feature>
<dbReference type="STRING" id="78410.A0A0P7B6F4"/>
<comment type="caution">
    <text evidence="12">The sequence shown here is derived from an EMBL/GenBank/DDBJ whole genome shotgun (WGS) entry which is preliminary data.</text>
</comment>